<protein>
    <recommendedName>
        <fullName evidence="1">SprT-like domain-containing protein</fullName>
    </recommendedName>
</protein>
<dbReference type="PANTHER" id="PTHR23099:SF0">
    <property type="entry name" value="GERM CELL NUCLEAR ACIDIC PROTEIN"/>
    <property type="match status" value="1"/>
</dbReference>
<reference evidence="2 3" key="1">
    <citation type="journal article" date="2019" name="J. Hered.">
        <title>An Improved Genome Assembly for Drosophila navojoa, the Basal Species in the mojavensis Cluster.</title>
        <authorList>
            <person name="Vanderlinde T."/>
            <person name="Dupim E.G."/>
            <person name="Nazario-Yepiz N.O."/>
            <person name="Carvalho A.B."/>
        </authorList>
    </citation>
    <scope>NUCLEOTIDE SEQUENCE [LARGE SCALE GENOMIC DNA]</scope>
    <source>
        <strain evidence="2">Navoj_Jal97</strain>
        <tissue evidence="2">Whole organism</tissue>
    </source>
</reference>
<keyword evidence="3" id="KW-1185">Reference proteome</keyword>
<comment type="caution">
    <text evidence="2">The sequence shown here is derived from an EMBL/GenBank/DDBJ whole genome shotgun (WGS) entry which is preliminary data.</text>
</comment>
<dbReference type="OMA" id="ANCRRHK"/>
<gene>
    <name evidence="2" type="ORF">AWZ03_001403</name>
</gene>
<dbReference type="Pfam" id="PF10263">
    <property type="entry name" value="SprT-like"/>
    <property type="match status" value="1"/>
</dbReference>
<name>A0A484BVS7_DRONA</name>
<evidence type="ECO:0000313" key="2">
    <source>
        <dbReference type="EMBL" id="TDG52122.1"/>
    </source>
</evidence>
<sequence>MGKLHSQISPSSGSERVLRSRVRLEQQETSGSIAVAEASVLLIYLDLGQPIAIVRSEPAAAEAVDADVELKRRLDCFLGRCPARRTLYNPSGTFEDIPESEHVPEESVRPEPAKWERLQLPRMEALKSFPLLRQKLFVENVQRLNAASFEQQTPRQLKEPIDLTHLPDEKQRTHNCREHKALVQQIQEQELDYKALVQRIQEQESCTAELLEQEQHLLCYDFLSSLSPDTPLVMCHPLALGYRQQSFDDCKAELAKSLFGLVNHVVFYCGLRQCIDWLPPRKLHGSCALSLGSDLQRQARVQLPSHIRKAGELIELLLHEMCHAAAFVYNGEMAHGLNTRKWAYRAKSLLPQLPLVADCAASCRYTCRLCRRSACGDIRFRGKQQLLLRCFHCQFELIVDECSGDSAHEPRPAAQSDTSYMIYIRARYAQCDQSGHSSKMRALNAQYSRTQMGSKNT</sequence>
<proteinExistence type="predicted"/>
<evidence type="ECO:0000259" key="1">
    <source>
        <dbReference type="SMART" id="SM00731"/>
    </source>
</evidence>
<evidence type="ECO:0000313" key="3">
    <source>
        <dbReference type="Proteomes" id="UP000295192"/>
    </source>
</evidence>
<organism evidence="2 3">
    <name type="scientific">Drosophila navojoa</name>
    <name type="common">Fruit fly</name>
    <dbReference type="NCBI Taxonomy" id="7232"/>
    <lineage>
        <taxon>Eukaryota</taxon>
        <taxon>Metazoa</taxon>
        <taxon>Ecdysozoa</taxon>
        <taxon>Arthropoda</taxon>
        <taxon>Hexapoda</taxon>
        <taxon>Insecta</taxon>
        <taxon>Pterygota</taxon>
        <taxon>Neoptera</taxon>
        <taxon>Endopterygota</taxon>
        <taxon>Diptera</taxon>
        <taxon>Brachycera</taxon>
        <taxon>Muscomorpha</taxon>
        <taxon>Ephydroidea</taxon>
        <taxon>Drosophilidae</taxon>
        <taxon>Drosophila</taxon>
    </lineage>
</organism>
<dbReference type="PANTHER" id="PTHR23099">
    <property type="entry name" value="TRANSCRIPTIONAL REGULATOR"/>
    <property type="match status" value="1"/>
</dbReference>
<dbReference type="GO" id="GO:0005634">
    <property type="term" value="C:nucleus"/>
    <property type="evidence" value="ECO:0007669"/>
    <property type="project" value="TreeGrafter"/>
</dbReference>
<dbReference type="OrthoDB" id="20772at2759"/>
<accession>A0A484BVS7</accession>
<dbReference type="GO" id="GO:0006974">
    <property type="term" value="P:DNA damage response"/>
    <property type="evidence" value="ECO:0007669"/>
    <property type="project" value="UniProtKB-ARBA"/>
</dbReference>
<dbReference type="InterPro" id="IPR006640">
    <property type="entry name" value="SprT-like_domain"/>
</dbReference>
<dbReference type="STRING" id="7232.A0A484BVS7"/>
<dbReference type="Proteomes" id="UP000295192">
    <property type="component" value="Unassembled WGS sequence"/>
</dbReference>
<dbReference type="SMART" id="SM00731">
    <property type="entry name" value="SprT"/>
    <property type="match status" value="1"/>
</dbReference>
<dbReference type="AlphaFoldDB" id="A0A484BVS7"/>
<feature type="domain" description="SprT-like" evidence="1">
    <location>
        <begin position="252"/>
        <end position="400"/>
    </location>
</feature>
<dbReference type="EMBL" id="LSRL02000005">
    <property type="protein sequence ID" value="TDG52122.1"/>
    <property type="molecule type" value="Genomic_DNA"/>
</dbReference>